<dbReference type="GO" id="GO:0000462">
    <property type="term" value="P:maturation of SSU-rRNA from tricistronic rRNA transcript (SSU-rRNA, 5.8S rRNA, LSU-rRNA)"/>
    <property type="evidence" value="ECO:0007669"/>
    <property type="project" value="InterPro"/>
</dbReference>
<dbReference type="PANTHER" id="PTHR23271:SF1">
    <property type="entry name" value="U3 SMALL NUCLEOLAR RNA-ASSOCIATED PROTEIN 6 HOMOLOG"/>
    <property type="match status" value="1"/>
</dbReference>
<organism evidence="2 3">
    <name type="scientific">Ciona savignyi</name>
    <name type="common">Pacific transparent sea squirt</name>
    <dbReference type="NCBI Taxonomy" id="51511"/>
    <lineage>
        <taxon>Eukaryota</taxon>
        <taxon>Metazoa</taxon>
        <taxon>Chordata</taxon>
        <taxon>Tunicata</taxon>
        <taxon>Ascidiacea</taxon>
        <taxon>Phlebobranchia</taxon>
        <taxon>Cionidae</taxon>
        <taxon>Ciona</taxon>
    </lineage>
</organism>
<dbReference type="InterPro" id="IPR056907">
    <property type="entry name" value="UTP6_C"/>
</dbReference>
<dbReference type="InterPro" id="IPR013949">
    <property type="entry name" value="Utp6"/>
</dbReference>
<dbReference type="AlphaFoldDB" id="H2ZPF7"/>
<keyword evidence="3" id="KW-1185">Reference proteome</keyword>
<protein>
    <recommendedName>
        <fullName evidence="1">U3 small nucleolar RNA-associated protein 6 homolog C-terminal domain-containing protein</fullName>
    </recommendedName>
</protein>
<reference evidence="2" key="3">
    <citation type="submission" date="2025-09" db="UniProtKB">
        <authorList>
            <consortium name="Ensembl"/>
        </authorList>
    </citation>
    <scope>IDENTIFICATION</scope>
</reference>
<evidence type="ECO:0000259" key="1">
    <source>
        <dbReference type="Pfam" id="PF24892"/>
    </source>
</evidence>
<accession>H2ZPF7</accession>
<dbReference type="Ensembl" id="ENSCSAVT00000019683.1">
    <property type="protein sequence ID" value="ENSCSAVP00000019473.1"/>
    <property type="gene ID" value="ENSCSAVG00000011416.1"/>
</dbReference>
<dbReference type="Gene3D" id="1.25.40.10">
    <property type="entry name" value="Tetratricopeptide repeat domain"/>
    <property type="match status" value="1"/>
</dbReference>
<reference evidence="2" key="2">
    <citation type="submission" date="2025-08" db="UniProtKB">
        <authorList>
            <consortium name="Ensembl"/>
        </authorList>
    </citation>
    <scope>IDENTIFICATION</scope>
</reference>
<dbReference type="InterPro" id="IPR011990">
    <property type="entry name" value="TPR-like_helical_dom_sf"/>
</dbReference>
<feature type="domain" description="U3 small nucleolar RNA-associated protein 6 homolog C-terminal" evidence="1">
    <location>
        <begin position="3"/>
        <end position="233"/>
    </location>
</feature>
<dbReference type="Proteomes" id="UP000007875">
    <property type="component" value="Unassembled WGS sequence"/>
</dbReference>
<evidence type="ECO:0000313" key="2">
    <source>
        <dbReference type="Ensembl" id="ENSCSAVP00000019473.1"/>
    </source>
</evidence>
<dbReference type="HOGENOM" id="CLU_1093970_0_0_1"/>
<dbReference type="GO" id="GO:0030515">
    <property type="term" value="F:snoRNA binding"/>
    <property type="evidence" value="ECO:0007669"/>
    <property type="project" value="InterPro"/>
</dbReference>
<evidence type="ECO:0000313" key="3">
    <source>
        <dbReference type="Proteomes" id="UP000007875"/>
    </source>
</evidence>
<reference evidence="3" key="1">
    <citation type="submission" date="2003-08" db="EMBL/GenBank/DDBJ databases">
        <authorList>
            <person name="Birren B."/>
            <person name="Nusbaum C."/>
            <person name="Abebe A."/>
            <person name="Abouelleil A."/>
            <person name="Adekoya E."/>
            <person name="Ait-zahra M."/>
            <person name="Allen N."/>
            <person name="Allen T."/>
            <person name="An P."/>
            <person name="Anderson M."/>
            <person name="Anderson S."/>
            <person name="Arachchi H."/>
            <person name="Armbruster J."/>
            <person name="Bachantsang P."/>
            <person name="Baldwin J."/>
            <person name="Barry A."/>
            <person name="Bayul T."/>
            <person name="Blitshsteyn B."/>
            <person name="Bloom T."/>
            <person name="Blye J."/>
            <person name="Boguslavskiy L."/>
            <person name="Borowsky M."/>
            <person name="Boukhgalter B."/>
            <person name="Brunache A."/>
            <person name="Butler J."/>
            <person name="Calixte N."/>
            <person name="Calvo S."/>
            <person name="Camarata J."/>
            <person name="Campo K."/>
            <person name="Chang J."/>
            <person name="Cheshatsang Y."/>
            <person name="Citroen M."/>
            <person name="Collymore A."/>
            <person name="Considine T."/>
            <person name="Cook A."/>
            <person name="Cooke P."/>
            <person name="Corum B."/>
            <person name="Cuomo C."/>
            <person name="David R."/>
            <person name="Dawoe T."/>
            <person name="Degray S."/>
            <person name="Dodge S."/>
            <person name="Dooley K."/>
            <person name="Dorje P."/>
            <person name="Dorjee K."/>
            <person name="Dorris L."/>
            <person name="Duffey N."/>
            <person name="Dupes A."/>
            <person name="Elkins T."/>
            <person name="Engels R."/>
            <person name="Erickson J."/>
            <person name="Farina A."/>
            <person name="Faro S."/>
            <person name="Ferreira P."/>
            <person name="Fischer H."/>
            <person name="Fitzgerald M."/>
            <person name="Foley K."/>
            <person name="Gage D."/>
            <person name="Galagan J."/>
            <person name="Gearin G."/>
            <person name="Gnerre S."/>
            <person name="Gnirke A."/>
            <person name="Goyette A."/>
            <person name="Graham J."/>
            <person name="Grandbois E."/>
            <person name="Gyaltsen K."/>
            <person name="Hafez N."/>
            <person name="Hagopian D."/>
            <person name="Hagos B."/>
            <person name="Hall J."/>
            <person name="Hatcher B."/>
            <person name="Heller A."/>
            <person name="Higgins H."/>
            <person name="Honan T."/>
            <person name="Horn A."/>
            <person name="Houde N."/>
            <person name="Hughes L."/>
            <person name="Hulme W."/>
            <person name="Husby E."/>
            <person name="Iliev I."/>
            <person name="Jaffe D."/>
            <person name="Jones C."/>
            <person name="Kamal M."/>
            <person name="Kamat A."/>
            <person name="Kamvysselis M."/>
            <person name="Karlsson E."/>
            <person name="Kells C."/>
            <person name="Kieu A."/>
            <person name="Kisner P."/>
            <person name="Kodira C."/>
            <person name="Kulbokas E."/>
            <person name="Labutti K."/>
            <person name="Lama D."/>
            <person name="Landers T."/>
            <person name="Leger J."/>
            <person name="Levine S."/>
            <person name="Lewis D."/>
            <person name="Lewis T."/>
            <person name="Lindblad-toh K."/>
            <person name="Liu X."/>
            <person name="Lokyitsang T."/>
            <person name="Lokyitsang Y."/>
            <person name="Lucien O."/>
            <person name="Lui A."/>
            <person name="Ma L.J."/>
            <person name="Mabbitt R."/>
            <person name="Macdonald J."/>
            <person name="Maclean C."/>
            <person name="Major J."/>
            <person name="Manning J."/>
            <person name="Marabella R."/>
            <person name="Maru K."/>
            <person name="Matthews C."/>
            <person name="Mauceli E."/>
            <person name="Mccarthy M."/>
            <person name="Mcdonough S."/>
            <person name="Mcghee T."/>
            <person name="Meldrim J."/>
            <person name="Meneus L."/>
            <person name="Mesirov J."/>
            <person name="Mihalev A."/>
            <person name="Mihova T."/>
            <person name="Mikkelsen T."/>
            <person name="Mlenga V."/>
            <person name="Moru K."/>
            <person name="Mozes J."/>
            <person name="Mulrain L."/>
            <person name="Munson G."/>
            <person name="Naylor J."/>
            <person name="Newes C."/>
            <person name="Nguyen C."/>
            <person name="Nguyen N."/>
            <person name="Nguyen T."/>
            <person name="Nicol R."/>
            <person name="Nielsen C."/>
            <person name="Nizzari M."/>
            <person name="Norbu C."/>
            <person name="Norbu N."/>
            <person name="O'donnell P."/>
            <person name="Okoawo O."/>
            <person name="O'leary S."/>
            <person name="Omotosho B."/>
            <person name="O'neill K."/>
            <person name="Osman S."/>
            <person name="Parker S."/>
            <person name="Perrin D."/>
            <person name="Phunkhang P."/>
            <person name="Piqani B."/>
            <person name="Purcell S."/>
            <person name="Rachupka T."/>
            <person name="Ramasamy U."/>
            <person name="Rameau R."/>
            <person name="Ray V."/>
            <person name="Raymond C."/>
            <person name="Retta R."/>
            <person name="Richardson S."/>
            <person name="Rise C."/>
            <person name="Rodriguez J."/>
            <person name="Rogers J."/>
            <person name="Rogov P."/>
            <person name="Rutman M."/>
            <person name="Schupbach R."/>
            <person name="Seaman C."/>
            <person name="Settipalli S."/>
            <person name="Sharpe T."/>
            <person name="Sheridan J."/>
            <person name="Sherpa N."/>
            <person name="Shi J."/>
            <person name="Smirnov S."/>
            <person name="Smith C."/>
            <person name="Sougnez C."/>
            <person name="Spencer B."/>
            <person name="Stalker J."/>
            <person name="Stange-thomann N."/>
            <person name="Stavropoulos S."/>
            <person name="Stetson K."/>
            <person name="Stone C."/>
            <person name="Stone S."/>
            <person name="Stubbs M."/>
            <person name="Talamas J."/>
            <person name="Tchuinga P."/>
            <person name="Tenzing P."/>
            <person name="Tesfaye S."/>
            <person name="Theodore J."/>
            <person name="Thoulutsang Y."/>
            <person name="Topham K."/>
            <person name="Towey S."/>
            <person name="Tsamla T."/>
            <person name="Tsomo N."/>
            <person name="Vallee D."/>
            <person name="Vassiliev H."/>
            <person name="Venkataraman V."/>
            <person name="Vinson J."/>
            <person name="Vo A."/>
            <person name="Wade C."/>
            <person name="Wang S."/>
            <person name="Wangchuk T."/>
            <person name="Wangdi T."/>
            <person name="Whittaker C."/>
            <person name="Wilkinson J."/>
            <person name="Wu Y."/>
            <person name="Wyman D."/>
            <person name="Yadav S."/>
            <person name="Yang S."/>
            <person name="Yang X."/>
            <person name="Yeager S."/>
            <person name="Yee E."/>
            <person name="Young G."/>
            <person name="Zainoun J."/>
            <person name="Zembeck L."/>
            <person name="Zimmer A."/>
            <person name="Zody M."/>
            <person name="Lander E."/>
        </authorList>
    </citation>
    <scope>NUCLEOTIDE SEQUENCE [LARGE SCALE GENOMIC DNA]</scope>
</reference>
<dbReference type="GO" id="GO:0034388">
    <property type="term" value="C:Pwp2p-containing subcomplex of 90S preribosome"/>
    <property type="evidence" value="ECO:0007669"/>
    <property type="project" value="TreeGrafter"/>
</dbReference>
<proteinExistence type="predicted"/>
<dbReference type="GO" id="GO:0032040">
    <property type="term" value="C:small-subunit processome"/>
    <property type="evidence" value="ECO:0007669"/>
    <property type="project" value="TreeGrafter"/>
</dbReference>
<dbReference type="PANTHER" id="PTHR23271">
    <property type="entry name" value="HEPATOCELLULAR CARCINOMA-ASSOCIATED ANTIGEN 66"/>
    <property type="match status" value="1"/>
</dbReference>
<dbReference type="SUPFAM" id="SSF48452">
    <property type="entry name" value="TPR-like"/>
    <property type="match status" value="1"/>
</dbReference>
<name>H2ZPF7_CIOSA</name>
<dbReference type="GeneTree" id="ENSGT00390000016493"/>
<sequence length="254" mass="29124">MVAERFLKLAEHAHNGKHLNASRYVSWIDFLLQCGDAFRAFNVISDVCDSNNDPELWLKRLQIAHLVAVENDVDLELLFNKTLHFAKQMTRKQQCTFWSLWMHSCVAIDAESQAEDLITKKSVGCCSEALGILQHIYLSWVALKYDVNHAYQSFLRQVKPTRNPTAEQYKDVLKLLHSSPNIKQAVVEECYEFALQDHGSNNPDLWISYVQSLTEANKARKCGEIYWRAVKSLKPELTETFVAKYSLINCPIGS</sequence>
<dbReference type="Pfam" id="PF24892">
    <property type="entry name" value="UTP6_C"/>
    <property type="match status" value="1"/>
</dbReference>